<proteinExistence type="predicted"/>
<gene>
    <name evidence="2" type="ORF">JQX14_20665</name>
</gene>
<protein>
    <submittedName>
        <fullName evidence="2">Uncharacterized protein</fullName>
    </submittedName>
</protein>
<dbReference type="EMBL" id="JAFBWN010000024">
    <property type="protein sequence ID" value="MBM2356970.1"/>
    <property type="molecule type" value="Genomic_DNA"/>
</dbReference>
<reference evidence="2" key="1">
    <citation type="submission" date="2021-01" db="EMBL/GenBank/DDBJ databases">
        <title>Diatom-associated Roseobacters Show Island Model of Population Structure.</title>
        <authorList>
            <person name="Qu L."/>
            <person name="Feng X."/>
            <person name="Chen Y."/>
            <person name="Li L."/>
            <person name="Wang X."/>
            <person name="Hu Z."/>
            <person name="Wang H."/>
            <person name="Luo H."/>
        </authorList>
    </citation>
    <scope>NUCLEOTIDE SEQUENCE</scope>
    <source>
        <strain evidence="2">SM26-45</strain>
    </source>
</reference>
<dbReference type="RefSeq" id="WP_231035814.1">
    <property type="nucleotide sequence ID" value="NZ_JAJNGX010000024.1"/>
</dbReference>
<name>A0A9Q2RXC6_9RHOB</name>
<dbReference type="Proteomes" id="UP000809337">
    <property type="component" value="Unassembled WGS sequence"/>
</dbReference>
<evidence type="ECO:0000313" key="3">
    <source>
        <dbReference type="Proteomes" id="UP000809337"/>
    </source>
</evidence>
<sequence length="49" mass="5435">MEQMNRAGFAGDLEPEKDESHGKEQDGQPLFTVTCSPYSPVFLVSLFSN</sequence>
<accession>A0A9Q2RXC6</accession>
<evidence type="ECO:0000256" key="1">
    <source>
        <dbReference type="SAM" id="MobiDB-lite"/>
    </source>
</evidence>
<feature type="region of interest" description="Disordered" evidence="1">
    <location>
        <begin position="1"/>
        <end position="31"/>
    </location>
</feature>
<organism evidence="2 3">
    <name type="scientific">Pseudosulfitobacter pseudonitzschiae</name>
    <dbReference type="NCBI Taxonomy" id="1402135"/>
    <lineage>
        <taxon>Bacteria</taxon>
        <taxon>Pseudomonadati</taxon>
        <taxon>Pseudomonadota</taxon>
        <taxon>Alphaproteobacteria</taxon>
        <taxon>Rhodobacterales</taxon>
        <taxon>Roseobacteraceae</taxon>
        <taxon>Pseudosulfitobacter</taxon>
    </lineage>
</organism>
<dbReference type="AlphaFoldDB" id="A0A9Q2RXC6"/>
<evidence type="ECO:0000313" key="2">
    <source>
        <dbReference type="EMBL" id="MBM2356970.1"/>
    </source>
</evidence>
<comment type="caution">
    <text evidence="2">The sequence shown here is derived from an EMBL/GenBank/DDBJ whole genome shotgun (WGS) entry which is preliminary data.</text>
</comment>